<dbReference type="Proteomes" id="UP000824258">
    <property type="component" value="Unassembled WGS sequence"/>
</dbReference>
<evidence type="ECO:0000313" key="2">
    <source>
        <dbReference type="EMBL" id="HIR09546.1"/>
    </source>
</evidence>
<proteinExistence type="predicted"/>
<sequence>MAFFAPEPEPEVPQRAQEALDSAVSLAEEAVGEYMLTSDEAEAALKAAEEYLENSFSSPEGLRSCLADDGYGEEACDYAVANCGADWKEQAVYAAQDLVSYYYLSYAQLVLDLEQSGFTSEEAAYGADHCGADWMEEATLTAMYFLGEYPDEDTDAIIQRLLEMGYTEEEAQYGAEMAFAASSD</sequence>
<gene>
    <name evidence="2" type="ORF">IAA70_03985</name>
</gene>
<evidence type="ECO:0000259" key="1">
    <source>
        <dbReference type="Pfam" id="PF07553"/>
    </source>
</evidence>
<evidence type="ECO:0000313" key="3">
    <source>
        <dbReference type="Proteomes" id="UP000824258"/>
    </source>
</evidence>
<accession>A0A9D1A7S7</accession>
<name>A0A9D1A7S7_9FIRM</name>
<dbReference type="EMBL" id="DVGD01000118">
    <property type="protein sequence ID" value="HIR09546.1"/>
    <property type="molecule type" value="Genomic_DNA"/>
</dbReference>
<protein>
    <submittedName>
        <fullName evidence="2">Ltp family lipoprotein</fullName>
    </submittedName>
</protein>
<dbReference type="InterPro" id="IPR036388">
    <property type="entry name" value="WH-like_DNA-bd_sf"/>
</dbReference>
<keyword evidence="2" id="KW-0449">Lipoprotein</keyword>
<dbReference type="InterPro" id="IPR011434">
    <property type="entry name" value="Ltp-like_HTH"/>
</dbReference>
<dbReference type="AlphaFoldDB" id="A0A9D1A7S7"/>
<comment type="caution">
    <text evidence="2">The sequence shown here is derived from an EMBL/GenBank/DDBJ whole genome shotgun (WGS) entry which is preliminary data.</text>
</comment>
<reference evidence="2" key="2">
    <citation type="journal article" date="2021" name="PeerJ">
        <title>Extensive microbial diversity within the chicken gut microbiome revealed by metagenomics and culture.</title>
        <authorList>
            <person name="Gilroy R."/>
            <person name="Ravi A."/>
            <person name="Getino M."/>
            <person name="Pursley I."/>
            <person name="Horton D.L."/>
            <person name="Alikhan N.F."/>
            <person name="Baker D."/>
            <person name="Gharbi K."/>
            <person name="Hall N."/>
            <person name="Watson M."/>
            <person name="Adriaenssens E.M."/>
            <person name="Foster-Nyarko E."/>
            <person name="Jarju S."/>
            <person name="Secka A."/>
            <person name="Antonio M."/>
            <person name="Oren A."/>
            <person name="Chaudhuri R.R."/>
            <person name="La Ragione R."/>
            <person name="Hildebrand F."/>
            <person name="Pallen M.J."/>
        </authorList>
    </citation>
    <scope>NUCLEOTIDE SEQUENCE</scope>
    <source>
        <strain evidence="2">ChiHjej9B8-7071</strain>
    </source>
</reference>
<dbReference type="Gene3D" id="1.10.10.10">
    <property type="entry name" value="Winged helix-like DNA-binding domain superfamily/Winged helix DNA-binding domain"/>
    <property type="match status" value="2"/>
</dbReference>
<organism evidence="2 3">
    <name type="scientific">Candidatus Avoscillospira stercoripullorum</name>
    <dbReference type="NCBI Taxonomy" id="2840709"/>
    <lineage>
        <taxon>Bacteria</taxon>
        <taxon>Bacillati</taxon>
        <taxon>Bacillota</taxon>
        <taxon>Clostridia</taxon>
        <taxon>Eubacteriales</taxon>
        <taxon>Oscillospiraceae</taxon>
        <taxon>Oscillospiraceae incertae sedis</taxon>
        <taxon>Candidatus Avoscillospira</taxon>
    </lineage>
</organism>
<feature type="domain" description="Putative host cell surface-exposed lipoprotein Ltp-like HTH region" evidence="1">
    <location>
        <begin position="39"/>
        <end position="82"/>
    </location>
</feature>
<reference evidence="2" key="1">
    <citation type="submission" date="2020-10" db="EMBL/GenBank/DDBJ databases">
        <authorList>
            <person name="Gilroy R."/>
        </authorList>
    </citation>
    <scope>NUCLEOTIDE SEQUENCE</scope>
    <source>
        <strain evidence="2">ChiHjej9B8-7071</strain>
    </source>
</reference>
<dbReference type="Pfam" id="PF07553">
    <property type="entry name" value="Lipoprotein_Ltp"/>
    <property type="match status" value="1"/>
</dbReference>